<reference evidence="2 3" key="1">
    <citation type="journal article" date="2019" name="Int. J. Syst. Evol. Microbiol.">
        <title>The Global Catalogue of Microorganisms (GCM) 10K type strain sequencing project: providing services to taxonomists for standard genome sequencing and annotation.</title>
        <authorList>
            <consortium name="The Broad Institute Genomics Platform"/>
            <consortium name="The Broad Institute Genome Sequencing Center for Infectious Disease"/>
            <person name="Wu L."/>
            <person name="Ma J."/>
        </authorList>
    </citation>
    <scope>NUCLEOTIDE SEQUENCE [LARGE SCALE GENOMIC DNA]</scope>
    <source>
        <strain evidence="2 3">DT92</strain>
    </source>
</reference>
<evidence type="ECO:0000313" key="2">
    <source>
        <dbReference type="EMBL" id="MFC7136348.1"/>
    </source>
</evidence>
<dbReference type="InterPro" id="IPR010753">
    <property type="entry name" value="DUF1330"/>
</dbReference>
<dbReference type="Pfam" id="PF07045">
    <property type="entry name" value="DUF1330"/>
    <property type="match status" value="1"/>
</dbReference>
<name>A0ABD5XS44_9EURY</name>
<evidence type="ECO:0000259" key="1">
    <source>
        <dbReference type="Pfam" id="PF07045"/>
    </source>
</evidence>
<evidence type="ECO:0000313" key="3">
    <source>
        <dbReference type="Proteomes" id="UP001596368"/>
    </source>
</evidence>
<comment type="caution">
    <text evidence="2">The sequence shown here is derived from an EMBL/GenBank/DDBJ whole genome shotgun (WGS) entry which is preliminary data.</text>
</comment>
<dbReference type="SUPFAM" id="SSF54909">
    <property type="entry name" value="Dimeric alpha+beta barrel"/>
    <property type="match status" value="1"/>
</dbReference>
<dbReference type="AlphaFoldDB" id="A0ABD5XS44"/>
<proteinExistence type="predicted"/>
<sequence length="101" mass="11014">MSDEAYVIAAIDVDDWEAYRNEYLPTALERIEAHGGEVLVGTDEAEVVEGEWDANWTVVVEFPSAANARGFLSDDRYGEVVPVRHAAADSDMVLAPGFDPA</sequence>
<keyword evidence="3" id="KW-1185">Reference proteome</keyword>
<dbReference type="Proteomes" id="UP001596368">
    <property type="component" value="Unassembled WGS sequence"/>
</dbReference>
<organism evidence="2 3">
    <name type="scientific">Halobaculum litoreum</name>
    <dbReference type="NCBI Taxonomy" id="3031998"/>
    <lineage>
        <taxon>Archaea</taxon>
        <taxon>Methanobacteriati</taxon>
        <taxon>Methanobacteriota</taxon>
        <taxon>Stenosarchaea group</taxon>
        <taxon>Halobacteria</taxon>
        <taxon>Halobacteriales</taxon>
        <taxon>Haloferacaceae</taxon>
        <taxon>Halobaculum</taxon>
    </lineage>
</organism>
<dbReference type="GeneID" id="81122085"/>
<feature type="domain" description="DUF1330" evidence="1">
    <location>
        <begin position="5"/>
        <end position="97"/>
    </location>
</feature>
<accession>A0ABD5XS44</accession>
<gene>
    <name evidence="2" type="ORF">ACFQRB_06935</name>
</gene>
<dbReference type="InterPro" id="IPR011008">
    <property type="entry name" value="Dimeric_a/b-barrel"/>
</dbReference>
<dbReference type="EMBL" id="JBHSZG010000001">
    <property type="protein sequence ID" value="MFC7136348.1"/>
    <property type="molecule type" value="Genomic_DNA"/>
</dbReference>
<dbReference type="RefSeq" id="WP_284012134.1">
    <property type="nucleotide sequence ID" value="NZ_CP126156.1"/>
</dbReference>
<dbReference type="PANTHER" id="PTHR41521:SF4">
    <property type="entry name" value="BLR0684 PROTEIN"/>
    <property type="match status" value="1"/>
</dbReference>
<dbReference type="PANTHER" id="PTHR41521">
    <property type="match status" value="1"/>
</dbReference>
<dbReference type="Gene3D" id="3.30.70.100">
    <property type="match status" value="1"/>
</dbReference>
<protein>
    <submittedName>
        <fullName evidence="2">DUF1330 domain-containing protein</fullName>
    </submittedName>
</protein>